<evidence type="ECO:0000256" key="1">
    <source>
        <dbReference type="SAM" id="MobiDB-lite"/>
    </source>
</evidence>
<name>A0A0C9U128_SPHS4</name>
<evidence type="ECO:0000313" key="2">
    <source>
        <dbReference type="EMBL" id="KIJ36443.1"/>
    </source>
</evidence>
<dbReference type="AlphaFoldDB" id="A0A0C9U128"/>
<reference evidence="2 3" key="1">
    <citation type="submission" date="2014-06" db="EMBL/GenBank/DDBJ databases">
        <title>Evolutionary Origins and Diversification of the Mycorrhizal Mutualists.</title>
        <authorList>
            <consortium name="DOE Joint Genome Institute"/>
            <consortium name="Mycorrhizal Genomics Consortium"/>
            <person name="Kohler A."/>
            <person name="Kuo A."/>
            <person name="Nagy L.G."/>
            <person name="Floudas D."/>
            <person name="Copeland A."/>
            <person name="Barry K.W."/>
            <person name="Cichocki N."/>
            <person name="Veneault-Fourrey C."/>
            <person name="LaButti K."/>
            <person name="Lindquist E.A."/>
            <person name="Lipzen A."/>
            <person name="Lundell T."/>
            <person name="Morin E."/>
            <person name="Murat C."/>
            <person name="Riley R."/>
            <person name="Ohm R."/>
            <person name="Sun H."/>
            <person name="Tunlid A."/>
            <person name="Henrissat B."/>
            <person name="Grigoriev I.V."/>
            <person name="Hibbett D.S."/>
            <person name="Martin F."/>
        </authorList>
    </citation>
    <scope>NUCLEOTIDE SEQUENCE [LARGE SCALE GENOMIC DNA]</scope>
    <source>
        <strain evidence="2 3">SS14</strain>
    </source>
</reference>
<keyword evidence="3" id="KW-1185">Reference proteome</keyword>
<gene>
    <name evidence="2" type="ORF">M422DRAFT_261186</name>
</gene>
<dbReference type="EMBL" id="KN837178">
    <property type="protein sequence ID" value="KIJ36443.1"/>
    <property type="molecule type" value="Genomic_DNA"/>
</dbReference>
<evidence type="ECO:0000313" key="3">
    <source>
        <dbReference type="Proteomes" id="UP000054279"/>
    </source>
</evidence>
<dbReference type="Proteomes" id="UP000054279">
    <property type="component" value="Unassembled WGS sequence"/>
</dbReference>
<dbReference type="HOGENOM" id="CLU_2211632_0_0_1"/>
<accession>A0A0C9U128</accession>
<feature type="compositionally biased region" description="Polar residues" evidence="1">
    <location>
        <begin position="60"/>
        <end position="72"/>
    </location>
</feature>
<feature type="region of interest" description="Disordered" evidence="1">
    <location>
        <begin position="60"/>
        <end position="107"/>
    </location>
</feature>
<dbReference type="OrthoDB" id="2449121at2759"/>
<protein>
    <submittedName>
        <fullName evidence="2">Uncharacterized protein</fullName>
    </submittedName>
</protein>
<sequence length="107" mass="11962">MPTALALVSLQTIRRWEHRMDRWVAAYDTGLDAKEAQQKVREFSSRKYTSHRRVPETLAAQPQQQHMTQKGDLSTAVAPGVPPGIRTSTQLGVHKQRLGSSVGRAWG</sequence>
<organism evidence="2 3">
    <name type="scientific">Sphaerobolus stellatus (strain SS14)</name>
    <dbReference type="NCBI Taxonomy" id="990650"/>
    <lineage>
        <taxon>Eukaryota</taxon>
        <taxon>Fungi</taxon>
        <taxon>Dikarya</taxon>
        <taxon>Basidiomycota</taxon>
        <taxon>Agaricomycotina</taxon>
        <taxon>Agaricomycetes</taxon>
        <taxon>Phallomycetidae</taxon>
        <taxon>Geastrales</taxon>
        <taxon>Sphaerobolaceae</taxon>
        <taxon>Sphaerobolus</taxon>
    </lineage>
</organism>
<proteinExistence type="predicted"/>